<dbReference type="RefSeq" id="WP_007286074.1">
    <property type="nucleotide sequence ID" value="NZ_BAABXU010000001.1"/>
</dbReference>
<reference evidence="3" key="1">
    <citation type="submission" date="2019-11" db="EMBL/GenBank/DDBJ databases">
        <authorList>
            <person name="Feng L."/>
        </authorList>
    </citation>
    <scope>NUCLEOTIDE SEQUENCE</scope>
    <source>
        <strain evidence="3">IbartlettiiLFYP30</strain>
    </source>
</reference>
<protein>
    <submittedName>
        <fullName evidence="3">Membrane protein of uncharacterized function</fullName>
    </submittedName>
    <submittedName>
        <fullName evidence="2">Phage holin family protein</fullName>
    </submittedName>
</protein>
<keyword evidence="1" id="KW-0472">Membrane</keyword>
<gene>
    <name evidence="3" type="ORF">IBLFYP30_01894</name>
    <name evidence="2" type="ORF">LIP50_11695</name>
</gene>
<dbReference type="AlphaFoldDB" id="A0A6N3CMA2"/>
<feature type="transmembrane region" description="Helical" evidence="1">
    <location>
        <begin position="53"/>
        <end position="78"/>
    </location>
</feature>
<dbReference type="EMBL" id="CACRUE010000030">
    <property type="protein sequence ID" value="VYU16178.1"/>
    <property type="molecule type" value="Genomic_DNA"/>
</dbReference>
<dbReference type="GeneID" id="89564402"/>
<evidence type="ECO:0000313" key="3">
    <source>
        <dbReference type="EMBL" id="VYU16178.1"/>
    </source>
</evidence>
<feature type="transmembrane region" description="Helical" evidence="1">
    <location>
        <begin position="29"/>
        <end position="47"/>
    </location>
</feature>
<evidence type="ECO:0000256" key="1">
    <source>
        <dbReference type="SAM" id="Phobius"/>
    </source>
</evidence>
<dbReference type="Proteomes" id="UP001299409">
    <property type="component" value="Unassembled WGS sequence"/>
</dbReference>
<keyword evidence="4" id="KW-1185">Reference proteome</keyword>
<reference evidence="2 4" key="2">
    <citation type="submission" date="2021-10" db="EMBL/GenBank/DDBJ databases">
        <title>Collection of gut derived symbiotic bacterial strains cultured from healthy donors.</title>
        <authorList>
            <person name="Lin H."/>
            <person name="Littmann E."/>
            <person name="Claire K."/>
            <person name="Pamer E."/>
        </authorList>
    </citation>
    <scope>NUCLEOTIDE SEQUENCE [LARGE SCALE GENOMIC DNA]</scope>
    <source>
        <strain evidence="2 4">MSK.17.68</strain>
    </source>
</reference>
<dbReference type="EMBL" id="JAJBMB010000013">
    <property type="protein sequence ID" value="MCB5446867.1"/>
    <property type="molecule type" value="Genomic_DNA"/>
</dbReference>
<organism evidence="3">
    <name type="scientific">Intestinibacter bartlettii</name>
    <dbReference type="NCBI Taxonomy" id="261299"/>
    <lineage>
        <taxon>Bacteria</taxon>
        <taxon>Bacillati</taxon>
        <taxon>Bacillota</taxon>
        <taxon>Clostridia</taxon>
        <taxon>Peptostreptococcales</taxon>
        <taxon>Peptostreptococcaceae</taxon>
        <taxon>Intestinibacter</taxon>
    </lineage>
</organism>
<dbReference type="InterPro" id="IPR007165">
    <property type="entry name" value="Phage_holin_4_2"/>
</dbReference>
<evidence type="ECO:0000313" key="4">
    <source>
        <dbReference type="Proteomes" id="UP001299409"/>
    </source>
</evidence>
<keyword evidence="1" id="KW-1133">Transmembrane helix</keyword>
<dbReference type="PANTHER" id="PTHR37309:SF1">
    <property type="entry name" value="SLR0284 PROTEIN"/>
    <property type="match status" value="1"/>
</dbReference>
<feature type="transmembrane region" description="Helical" evidence="1">
    <location>
        <begin position="6"/>
        <end position="22"/>
    </location>
</feature>
<accession>A0A6N3CMA2</accession>
<feature type="transmembrane region" description="Helical" evidence="1">
    <location>
        <begin position="90"/>
        <end position="111"/>
    </location>
</feature>
<proteinExistence type="predicted"/>
<name>A0A6N3CMA2_9FIRM</name>
<sequence length="113" mass="12386">MRRISLFIVINAISLYIVSVLMKSVYIGSLASLITLTIIFGLLNLIVKPVIEFFSLPITFLTLGLFSFVVNGLVLKLAFNIVPGTSLHGFFNAIIAAVLLTIANTIFYNVFDS</sequence>
<keyword evidence="1" id="KW-0812">Transmembrane</keyword>
<dbReference type="Pfam" id="PF04020">
    <property type="entry name" value="Phage_holin_4_2"/>
    <property type="match status" value="1"/>
</dbReference>
<dbReference type="PANTHER" id="PTHR37309">
    <property type="entry name" value="SLR0284 PROTEIN"/>
    <property type="match status" value="1"/>
</dbReference>
<evidence type="ECO:0000313" key="2">
    <source>
        <dbReference type="EMBL" id="MCB5446867.1"/>
    </source>
</evidence>